<gene>
    <name evidence="2" type="ORF">PIL02S_00391</name>
</gene>
<keyword evidence="1" id="KW-0472">Membrane</keyword>
<dbReference type="AlphaFoldDB" id="A0A2W0CEM1"/>
<feature type="transmembrane region" description="Helical" evidence="1">
    <location>
        <begin position="7"/>
        <end position="35"/>
    </location>
</feature>
<reference evidence="2 3" key="1">
    <citation type="submission" date="2018-01" db="EMBL/GenBank/DDBJ databases">
        <title>Genome sequence of the PGP bacterium Paenibacillus illinoisensis E3.</title>
        <authorList>
            <person name="Rolli E."/>
            <person name="Marasco R."/>
            <person name="Bessem C."/>
            <person name="Michoud G."/>
            <person name="Gaiarsa S."/>
            <person name="Borin S."/>
            <person name="Daffonchio D."/>
        </authorList>
    </citation>
    <scope>NUCLEOTIDE SEQUENCE [LARGE SCALE GENOMIC DNA]</scope>
    <source>
        <strain evidence="2 3">E3</strain>
    </source>
</reference>
<feature type="transmembrane region" description="Helical" evidence="1">
    <location>
        <begin position="77"/>
        <end position="98"/>
    </location>
</feature>
<dbReference type="Proteomes" id="UP000247459">
    <property type="component" value="Unassembled WGS sequence"/>
</dbReference>
<evidence type="ECO:0000256" key="1">
    <source>
        <dbReference type="SAM" id="Phobius"/>
    </source>
</evidence>
<protein>
    <submittedName>
        <fullName evidence="2">Uncharacterized protein</fullName>
    </submittedName>
</protein>
<sequence>MKNRTVAYWLLSINAINLITLVAYPYMLIISFYMFASSNTDDYILEYIAAGVLATYPVPVLASFTCWAFYNNYKFKAALMMANLILVWVAVLLLAALASTLI</sequence>
<feature type="transmembrane region" description="Helical" evidence="1">
    <location>
        <begin position="47"/>
        <end position="70"/>
    </location>
</feature>
<proteinExistence type="predicted"/>
<name>A0A2W0CEM1_9BACL</name>
<organism evidence="2 3">
    <name type="scientific">Paenibacillus illinoisensis</name>
    <dbReference type="NCBI Taxonomy" id="59845"/>
    <lineage>
        <taxon>Bacteria</taxon>
        <taxon>Bacillati</taxon>
        <taxon>Bacillota</taxon>
        <taxon>Bacilli</taxon>
        <taxon>Bacillales</taxon>
        <taxon>Paenibacillaceae</taxon>
        <taxon>Paenibacillus</taxon>
    </lineage>
</organism>
<dbReference type="RefSeq" id="WP_095361130.1">
    <property type="nucleotide sequence ID" value="NZ_PRLG01000002.1"/>
</dbReference>
<evidence type="ECO:0000313" key="2">
    <source>
        <dbReference type="EMBL" id="PYY31300.1"/>
    </source>
</evidence>
<dbReference type="EMBL" id="PRLG01000002">
    <property type="protein sequence ID" value="PYY31300.1"/>
    <property type="molecule type" value="Genomic_DNA"/>
</dbReference>
<keyword evidence="1" id="KW-0812">Transmembrane</keyword>
<keyword evidence="1" id="KW-1133">Transmembrane helix</keyword>
<dbReference type="OrthoDB" id="2655635at2"/>
<accession>A0A2W0CEM1</accession>
<comment type="caution">
    <text evidence="2">The sequence shown here is derived from an EMBL/GenBank/DDBJ whole genome shotgun (WGS) entry which is preliminary data.</text>
</comment>
<evidence type="ECO:0000313" key="3">
    <source>
        <dbReference type="Proteomes" id="UP000247459"/>
    </source>
</evidence>